<protein>
    <submittedName>
        <fullName evidence="2">Uncharacterized protein</fullName>
    </submittedName>
</protein>
<sequence length="196" mass="21388">MRKILTYIGFVIACVLVSLLFVTATTYIQLAVAVILYPIVAYFVMKILPRKTRVVPAVAVQTAGTQEEVADFDRRTFLKLVGATGIFFFVSSLFGKWAGALPFGKSLGLGGNSIQGNSATPGAGNPGSLTANGYQISEIDDGAITFYGFTNVDGSWLIMKEDTETSSFRYAKGSSGFPASWDNRQNLKYDYYYNLF</sequence>
<keyword evidence="1" id="KW-1133">Transmembrane helix</keyword>
<feature type="transmembrane region" description="Helical" evidence="1">
    <location>
        <begin position="5"/>
        <end position="21"/>
    </location>
</feature>
<reference evidence="2 3" key="1">
    <citation type="journal article" date="2016" name="Nat. Commun.">
        <title>Thousands of microbial genomes shed light on interconnected biogeochemical processes in an aquifer system.</title>
        <authorList>
            <person name="Anantharaman K."/>
            <person name="Brown C.T."/>
            <person name="Hug L.A."/>
            <person name="Sharon I."/>
            <person name="Castelle C.J."/>
            <person name="Probst A.J."/>
            <person name="Thomas B.C."/>
            <person name="Singh A."/>
            <person name="Wilkins M.J."/>
            <person name="Karaoz U."/>
            <person name="Brodie E.L."/>
            <person name="Williams K.H."/>
            <person name="Hubbard S.S."/>
            <person name="Banfield J.F."/>
        </authorList>
    </citation>
    <scope>NUCLEOTIDE SEQUENCE [LARGE SCALE GENOMIC DNA]</scope>
</reference>
<keyword evidence="1" id="KW-0472">Membrane</keyword>
<gene>
    <name evidence="2" type="ORF">A2573_00480</name>
</gene>
<evidence type="ECO:0000256" key="1">
    <source>
        <dbReference type="SAM" id="Phobius"/>
    </source>
</evidence>
<name>A0A1F8DIK3_9BACT</name>
<keyword evidence="1" id="KW-0812">Transmembrane</keyword>
<accession>A0A1F8DIK3</accession>
<proteinExistence type="predicted"/>
<feature type="transmembrane region" description="Helical" evidence="1">
    <location>
        <begin position="27"/>
        <end position="45"/>
    </location>
</feature>
<comment type="caution">
    <text evidence="2">The sequence shown here is derived from an EMBL/GenBank/DDBJ whole genome shotgun (WGS) entry which is preliminary data.</text>
</comment>
<dbReference type="AlphaFoldDB" id="A0A1F8DIK3"/>
<dbReference type="EMBL" id="MGIL01000022">
    <property type="protein sequence ID" value="OGM87728.1"/>
    <property type="molecule type" value="Genomic_DNA"/>
</dbReference>
<evidence type="ECO:0000313" key="3">
    <source>
        <dbReference type="Proteomes" id="UP000177596"/>
    </source>
</evidence>
<evidence type="ECO:0000313" key="2">
    <source>
        <dbReference type="EMBL" id="OGM87728.1"/>
    </source>
</evidence>
<organism evidence="2 3">
    <name type="scientific">Candidatus Woesebacteria bacterium RIFOXYD1_FULL_43_18</name>
    <dbReference type="NCBI Taxonomy" id="1802551"/>
    <lineage>
        <taxon>Bacteria</taxon>
        <taxon>Candidatus Woeseibacteriota</taxon>
    </lineage>
</organism>
<dbReference type="Proteomes" id="UP000177596">
    <property type="component" value="Unassembled WGS sequence"/>
</dbReference>